<evidence type="ECO:0000313" key="2">
    <source>
        <dbReference type="Proteomes" id="UP001295463"/>
    </source>
</evidence>
<proteinExistence type="predicted"/>
<dbReference type="InterPro" id="IPR038495">
    <property type="entry name" value="ATPase_E_C"/>
</dbReference>
<keyword evidence="2" id="KW-1185">Reference proteome</keyword>
<dbReference type="Gene3D" id="3.30.2320.30">
    <property type="entry name" value="ATP synthase, E subunit, C-terminal"/>
    <property type="match status" value="1"/>
</dbReference>
<dbReference type="EMBL" id="OW150024">
    <property type="protein sequence ID" value="CAH2032129.1"/>
    <property type="molecule type" value="Genomic_DNA"/>
</dbReference>
<dbReference type="RefSeq" id="WP_305732905.1">
    <property type="nucleotide sequence ID" value="NZ_OW150024.1"/>
</dbReference>
<name>A0ABM9DBF8_9BACT</name>
<gene>
    <name evidence="1" type="ORF">GEAMG1_2293</name>
</gene>
<dbReference type="SUPFAM" id="SSF160527">
    <property type="entry name" value="V-type ATPase subunit E-like"/>
    <property type="match status" value="1"/>
</dbReference>
<reference evidence="1 2" key="1">
    <citation type="submission" date="2022-03" db="EMBL/GenBank/DDBJ databases">
        <authorList>
            <person name="Koch H."/>
        </authorList>
    </citation>
    <scope>NUCLEOTIDE SEQUENCE [LARGE SCALE GENOMIC DNA]</scope>
    <source>
        <strain evidence="1 2">G1</strain>
    </source>
</reference>
<organism evidence="1 2">
    <name type="scientific">Trichlorobacter ammonificans</name>
    <dbReference type="NCBI Taxonomy" id="2916410"/>
    <lineage>
        <taxon>Bacteria</taxon>
        <taxon>Pseudomonadati</taxon>
        <taxon>Thermodesulfobacteriota</taxon>
        <taxon>Desulfuromonadia</taxon>
        <taxon>Geobacterales</taxon>
        <taxon>Geobacteraceae</taxon>
        <taxon>Trichlorobacter</taxon>
    </lineage>
</organism>
<protein>
    <submittedName>
        <fullName evidence="1">V-type ATP synthase subunit E</fullName>
    </submittedName>
</protein>
<evidence type="ECO:0000313" key="1">
    <source>
        <dbReference type="EMBL" id="CAH2032129.1"/>
    </source>
</evidence>
<accession>A0ABM9DBF8</accession>
<sequence>MGRRELLEALQREGAETLAAIAAGETAEEARLRRTAAEQSADERQRHERELARCCDERRAALLATASREAALIRLRAEHLLALRLRERAQACLGQVCSGGDEGLFRRLAGELPELAWGTVTVAEVDRQVAEACFPGVTVTTDPALSGGLRAVSADGSLTVDNSLETRLTRLWPDLLPTLMAELRTMPGDRTTEGGGEGATAAL</sequence>
<dbReference type="Proteomes" id="UP001295463">
    <property type="component" value="Chromosome"/>
</dbReference>